<evidence type="ECO:0000256" key="1">
    <source>
        <dbReference type="ARBA" id="ARBA00005701"/>
    </source>
</evidence>
<dbReference type="PANTHER" id="PTHR28524:SF3">
    <property type="entry name" value="SUCCINATE DEHYDROGENASE ASSEMBLY FACTOR 4, MITOCHONDRIAL"/>
    <property type="match status" value="1"/>
</dbReference>
<dbReference type="InParanoid" id="J4HVU3"/>
<evidence type="ECO:0000256" key="3">
    <source>
        <dbReference type="SAM" id="MobiDB-lite"/>
    </source>
</evidence>
<keyword evidence="5" id="KW-1185">Reference proteome</keyword>
<evidence type="ECO:0000256" key="2">
    <source>
        <dbReference type="ARBA" id="ARBA00022170"/>
    </source>
</evidence>
<gene>
    <name evidence="4" type="ORF">FIBRA_03160</name>
</gene>
<dbReference type="GO" id="GO:0034553">
    <property type="term" value="P:mitochondrial respiratory chain complex II assembly"/>
    <property type="evidence" value="ECO:0007669"/>
    <property type="project" value="TreeGrafter"/>
</dbReference>
<comment type="similarity">
    <text evidence="1">Belongs to the SDHAF4 family.</text>
</comment>
<reference evidence="4 5" key="1">
    <citation type="journal article" date="2012" name="Appl. Environ. Microbiol.">
        <title>Short-read sequencing for genomic analysis of the brown rot fungus Fibroporia radiculosa.</title>
        <authorList>
            <person name="Tang J.D."/>
            <person name="Perkins A.D."/>
            <person name="Sonstegard T.S."/>
            <person name="Schroeder S.G."/>
            <person name="Burgess S.C."/>
            <person name="Diehl S.V."/>
        </authorList>
    </citation>
    <scope>NUCLEOTIDE SEQUENCE [LARGE SCALE GENOMIC DNA]</scope>
    <source>
        <strain evidence="4 5">TFFH 294</strain>
    </source>
</reference>
<dbReference type="HOGENOM" id="CLU_1214779_0_0_1"/>
<organism evidence="4 5">
    <name type="scientific">Fibroporia radiculosa</name>
    <dbReference type="NCBI Taxonomy" id="599839"/>
    <lineage>
        <taxon>Eukaryota</taxon>
        <taxon>Fungi</taxon>
        <taxon>Dikarya</taxon>
        <taxon>Basidiomycota</taxon>
        <taxon>Agaricomycotina</taxon>
        <taxon>Agaricomycetes</taxon>
        <taxon>Polyporales</taxon>
        <taxon>Fibroporiaceae</taxon>
        <taxon>Fibroporia</taxon>
    </lineage>
</organism>
<dbReference type="AlphaFoldDB" id="J4HVU3"/>
<dbReference type="InterPro" id="IPR012875">
    <property type="entry name" value="SDHF4"/>
</dbReference>
<dbReference type="GeneID" id="24096023"/>
<dbReference type="OrthoDB" id="201362at2759"/>
<protein>
    <recommendedName>
        <fullName evidence="2">Succinate dehydrogenase assembly factor 4, mitochondrial</fullName>
    </recommendedName>
</protein>
<feature type="region of interest" description="Disordered" evidence="3">
    <location>
        <begin position="187"/>
        <end position="216"/>
    </location>
</feature>
<accession>J4HVU3</accession>
<dbReference type="Proteomes" id="UP000006352">
    <property type="component" value="Unassembled WGS sequence"/>
</dbReference>
<evidence type="ECO:0000313" key="5">
    <source>
        <dbReference type="Proteomes" id="UP000006352"/>
    </source>
</evidence>
<evidence type="ECO:0000313" key="4">
    <source>
        <dbReference type="EMBL" id="CCM01112.1"/>
    </source>
</evidence>
<dbReference type="STRING" id="599839.J4HVU3"/>
<dbReference type="RefSeq" id="XP_012180395.1">
    <property type="nucleotide sequence ID" value="XM_012325005.1"/>
</dbReference>
<dbReference type="Pfam" id="PF07896">
    <property type="entry name" value="DUF1674"/>
    <property type="match status" value="1"/>
</dbReference>
<proteinExistence type="inferred from homology"/>
<name>J4HVU3_9APHY</name>
<dbReference type="EMBL" id="HE797020">
    <property type="protein sequence ID" value="CCM01112.1"/>
    <property type="molecule type" value="Genomic_DNA"/>
</dbReference>
<dbReference type="GO" id="GO:0005739">
    <property type="term" value="C:mitochondrion"/>
    <property type="evidence" value="ECO:0007669"/>
    <property type="project" value="TreeGrafter"/>
</dbReference>
<dbReference type="PANTHER" id="PTHR28524">
    <property type="entry name" value="SUCCINATE DEHYDROGENASE ASSEMBLY FACTOR 4, MITOCHONDRIAL"/>
    <property type="match status" value="1"/>
</dbReference>
<sequence>MPKSPRRRGQSRFSQAAIASSGNIRQQLFLYVSVPRELRQNMCSGVPETTAVLAANVTSCSWSAALLASRLAVVQAARSGLRRPESSEPVSDVVPPVLLWQFSRLSRPFRCTVSAKPVHVLEAAFSSRLRWYSQRNSLNRPSPPSLPRAAQREFEELVRTAQAPLQQPAASAEAELTMHPDAREPLLPQFVGETNPATGERGGPKREPVGKWVDSEGDWSFKGRVSDF</sequence>